<dbReference type="RefSeq" id="WP_196413077.1">
    <property type="nucleotide sequence ID" value="NZ_JADQTO010000003.1"/>
</dbReference>
<name>A0A931C0Z5_9ACTN</name>
<reference evidence="3" key="1">
    <citation type="submission" date="2020-11" db="EMBL/GenBank/DDBJ databases">
        <title>Isolation and identification of active actinomycetes.</title>
        <authorList>
            <person name="Sun X."/>
        </authorList>
    </citation>
    <scope>NUCLEOTIDE SEQUENCE</scope>
    <source>
        <strain evidence="3">NEAU-A11</strain>
    </source>
</reference>
<dbReference type="AlphaFoldDB" id="A0A931C0Z5"/>
<dbReference type="Proteomes" id="UP000598146">
    <property type="component" value="Unassembled WGS sequence"/>
</dbReference>
<dbReference type="InterPro" id="IPR026893">
    <property type="entry name" value="Tyr/Ser_Pase_IphP-type"/>
</dbReference>
<evidence type="ECO:0000313" key="3">
    <source>
        <dbReference type="EMBL" id="MBG0561279.1"/>
    </source>
</evidence>
<dbReference type="PROSITE" id="PS00383">
    <property type="entry name" value="TYR_PHOSPHATASE_1"/>
    <property type="match status" value="1"/>
</dbReference>
<keyword evidence="4" id="KW-1185">Reference proteome</keyword>
<organism evidence="3 4">
    <name type="scientific">Actinoplanes aureus</name>
    <dbReference type="NCBI Taxonomy" id="2792083"/>
    <lineage>
        <taxon>Bacteria</taxon>
        <taxon>Bacillati</taxon>
        <taxon>Actinomycetota</taxon>
        <taxon>Actinomycetes</taxon>
        <taxon>Micromonosporales</taxon>
        <taxon>Micromonosporaceae</taxon>
        <taxon>Actinoplanes</taxon>
    </lineage>
</organism>
<gene>
    <name evidence="3" type="ORF">I4J89_07365</name>
</gene>
<evidence type="ECO:0000259" key="2">
    <source>
        <dbReference type="PROSITE" id="PS50056"/>
    </source>
</evidence>
<proteinExistence type="predicted"/>
<dbReference type="PROSITE" id="PS50056">
    <property type="entry name" value="TYR_PHOSPHATASE_2"/>
    <property type="match status" value="1"/>
</dbReference>
<dbReference type="GO" id="GO:0004721">
    <property type="term" value="F:phosphoprotein phosphatase activity"/>
    <property type="evidence" value="ECO:0007669"/>
    <property type="project" value="InterPro"/>
</dbReference>
<dbReference type="InterPro" id="IPR029021">
    <property type="entry name" value="Prot-tyrosine_phosphatase-like"/>
</dbReference>
<comment type="caution">
    <text evidence="3">The sequence shown here is derived from an EMBL/GenBank/DDBJ whole genome shotgun (WGS) entry which is preliminary data.</text>
</comment>
<protein>
    <submittedName>
        <fullName evidence="3">Tyrosine-protein phosphatase</fullName>
    </submittedName>
</protein>
<accession>A0A931C0Z5</accession>
<dbReference type="InterPro" id="IPR016130">
    <property type="entry name" value="Tyr_Pase_AS"/>
</dbReference>
<feature type="domain" description="Tyrosine specific protein phosphatases" evidence="2">
    <location>
        <begin position="105"/>
        <end position="141"/>
    </location>
</feature>
<dbReference type="Pfam" id="PF13350">
    <property type="entry name" value="Y_phosphatase3"/>
    <property type="match status" value="2"/>
</dbReference>
<dbReference type="InterPro" id="IPR000387">
    <property type="entry name" value="Tyr_Pase_dom"/>
</dbReference>
<dbReference type="Gene3D" id="3.90.190.10">
    <property type="entry name" value="Protein tyrosine phosphatase superfamily"/>
    <property type="match status" value="2"/>
</dbReference>
<dbReference type="EMBL" id="JADQTO010000003">
    <property type="protein sequence ID" value="MBG0561279.1"/>
    <property type="molecule type" value="Genomic_DNA"/>
</dbReference>
<dbReference type="SUPFAM" id="SSF52799">
    <property type="entry name" value="(Phosphotyrosine protein) phosphatases II"/>
    <property type="match status" value="1"/>
</dbReference>
<evidence type="ECO:0000313" key="4">
    <source>
        <dbReference type="Proteomes" id="UP000598146"/>
    </source>
</evidence>
<feature type="region of interest" description="Disordered" evidence="1">
    <location>
        <begin position="1"/>
        <end position="25"/>
    </location>
</feature>
<sequence>MGLDWPDCSNARDLGGTPTRDGRRIRSGALIRSDSHGLLTTASVAAVRALRPALILDLRWPRECELDPSPVAADPAYRNLPLLSDPIGYDPPEHTYAPLLDHNGERIADAFRVIAAAPPGAVLVHCRGGRDRTGALIALLLGAAGVAPETIAADFARTPGTEAVAMRNTLTHAEQRYGGVEAYLRQAGVPDEGLAAIRERLVEP</sequence>
<evidence type="ECO:0000256" key="1">
    <source>
        <dbReference type="SAM" id="MobiDB-lite"/>
    </source>
</evidence>